<name>A0A699GVU2_TANCI</name>
<evidence type="ECO:0008006" key="3">
    <source>
        <dbReference type="Google" id="ProtNLM"/>
    </source>
</evidence>
<feature type="region of interest" description="Disordered" evidence="1">
    <location>
        <begin position="144"/>
        <end position="191"/>
    </location>
</feature>
<feature type="compositionally biased region" description="Basic and acidic residues" evidence="1">
    <location>
        <begin position="182"/>
        <end position="191"/>
    </location>
</feature>
<protein>
    <recommendedName>
        <fullName evidence="3">Zinc finger, CCHC-type</fullName>
    </recommendedName>
</protein>
<evidence type="ECO:0000256" key="1">
    <source>
        <dbReference type="SAM" id="MobiDB-lite"/>
    </source>
</evidence>
<organism evidence="2">
    <name type="scientific">Tanacetum cinerariifolium</name>
    <name type="common">Dalmatian daisy</name>
    <name type="synonym">Chrysanthemum cinerariifolium</name>
    <dbReference type="NCBI Taxonomy" id="118510"/>
    <lineage>
        <taxon>Eukaryota</taxon>
        <taxon>Viridiplantae</taxon>
        <taxon>Streptophyta</taxon>
        <taxon>Embryophyta</taxon>
        <taxon>Tracheophyta</taxon>
        <taxon>Spermatophyta</taxon>
        <taxon>Magnoliopsida</taxon>
        <taxon>eudicotyledons</taxon>
        <taxon>Gunneridae</taxon>
        <taxon>Pentapetalae</taxon>
        <taxon>asterids</taxon>
        <taxon>campanulids</taxon>
        <taxon>Asterales</taxon>
        <taxon>Asteraceae</taxon>
        <taxon>Asteroideae</taxon>
        <taxon>Anthemideae</taxon>
        <taxon>Anthemidinae</taxon>
        <taxon>Tanacetum</taxon>
    </lineage>
</organism>
<comment type="caution">
    <text evidence="2">The sequence shown here is derived from an EMBL/GenBank/DDBJ whole genome shotgun (WGS) entry which is preliminary data.</text>
</comment>
<feature type="compositionally biased region" description="Basic and acidic residues" evidence="1">
    <location>
        <begin position="162"/>
        <end position="172"/>
    </location>
</feature>
<proteinExistence type="predicted"/>
<gene>
    <name evidence="2" type="ORF">Tci_227750</name>
</gene>
<accession>A0A699GVU2</accession>
<dbReference type="EMBL" id="BKCJ010063488">
    <property type="protein sequence ID" value="GEW55774.1"/>
    <property type="molecule type" value="Genomic_DNA"/>
</dbReference>
<sequence length="320" mass="36571">MFERENLSGLNYNDWFHSPKMVLRVEKKLFVIEQPISPTSPVDSKQFENSLPYEMLQELKPMFEKQDGVERFDLIQTFYACKHEEGKPCGLIMNGLTSDFAGFVRNYNKHNMGKMISELHALLIEYENGLPKKAATPHVMAIQGGRIQKANKKSLNAKGKGKGKEKGKDKSYIPKPKNPKPFAKEHPTKDDTCDHYKEVEHCKRNYPAYLAELIKKKKQVGTTVSGRAVELEEIQDEDTSPSEITSKITIEVEGFKPPQEEVIPVRRSIRTHQAPEHLCLNVEVDEHSLGDLNEPTNYKATLLDLKFDKWLDAMNAEMNP</sequence>
<evidence type="ECO:0000313" key="2">
    <source>
        <dbReference type="EMBL" id="GEW55774.1"/>
    </source>
</evidence>
<dbReference type="AlphaFoldDB" id="A0A699GVU2"/>
<reference evidence="2" key="1">
    <citation type="journal article" date="2019" name="Sci. Rep.">
        <title>Draft genome of Tanacetum cinerariifolium, the natural source of mosquito coil.</title>
        <authorList>
            <person name="Yamashiro T."/>
            <person name="Shiraishi A."/>
            <person name="Satake H."/>
            <person name="Nakayama K."/>
        </authorList>
    </citation>
    <scope>NUCLEOTIDE SEQUENCE</scope>
</reference>